<dbReference type="OrthoDB" id="5182747at2"/>
<accession>G8RQN1</accession>
<name>G8RQN1_MYCRN</name>
<dbReference type="CDD" id="cd07821">
    <property type="entry name" value="PYR_PYL_RCAR_like"/>
    <property type="match status" value="1"/>
</dbReference>
<dbReference type="Pfam" id="PF10604">
    <property type="entry name" value="Polyketide_cyc2"/>
    <property type="match status" value="1"/>
</dbReference>
<dbReference type="HOGENOM" id="CLU_140981_0_0_11"/>
<dbReference type="InterPro" id="IPR023393">
    <property type="entry name" value="START-like_dom_sf"/>
</dbReference>
<dbReference type="EMBL" id="CP003169">
    <property type="protein sequence ID" value="AEV71437.1"/>
    <property type="molecule type" value="Genomic_DNA"/>
</dbReference>
<dbReference type="STRING" id="710685.MycrhN_0806"/>
<dbReference type="RefSeq" id="WP_014209252.1">
    <property type="nucleotide sequence ID" value="NC_016604.1"/>
</dbReference>
<gene>
    <name evidence="1" type="ordered locus">MycrhN_0806</name>
</gene>
<sequence>MADIARTRTIAAAPQEVWDVLADFGALSTWVDRVDHSCILVHGPDGGSLGTERRVQMGRNTLVERIVEFDPPHTLAYDIEGLPKRLRRVNNRWTLRPQGASTVVTLTSTVEIGSSPLQHVAEEVMCRVMTRESDGLLAGLAQRLEKSRV</sequence>
<reference evidence="1 2" key="1">
    <citation type="submission" date="2011-12" db="EMBL/GenBank/DDBJ databases">
        <title>Complete sequence of Mycobacterium rhodesiae NBB3.</title>
        <authorList>
            <consortium name="US DOE Joint Genome Institute"/>
            <person name="Lucas S."/>
            <person name="Han J."/>
            <person name="Lapidus A."/>
            <person name="Cheng J.-F."/>
            <person name="Goodwin L."/>
            <person name="Pitluck S."/>
            <person name="Peters L."/>
            <person name="Mikhailova N."/>
            <person name="Gu W."/>
            <person name="Detter J.C."/>
            <person name="Han C."/>
            <person name="Tapia R."/>
            <person name="Land M."/>
            <person name="Hauser L."/>
            <person name="Kyrpides N."/>
            <person name="Ivanova N."/>
            <person name="Pagani I."/>
            <person name="Mattes T."/>
            <person name="Holmes A."/>
            <person name="Rutledge P."/>
            <person name="Paulsen I."/>
            <person name="Coleman N."/>
            <person name="Woyke T."/>
        </authorList>
    </citation>
    <scope>NUCLEOTIDE SEQUENCE [LARGE SCALE GENOMIC DNA]</scope>
    <source>
        <strain evidence="1 2">NBB3</strain>
    </source>
</reference>
<evidence type="ECO:0000313" key="1">
    <source>
        <dbReference type="EMBL" id="AEV71437.1"/>
    </source>
</evidence>
<evidence type="ECO:0008006" key="3">
    <source>
        <dbReference type="Google" id="ProtNLM"/>
    </source>
</evidence>
<dbReference type="AlphaFoldDB" id="G8RQN1"/>
<protein>
    <recommendedName>
        <fullName evidence="3">MxaD family protein</fullName>
    </recommendedName>
</protein>
<dbReference type="InterPro" id="IPR019587">
    <property type="entry name" value="Polyketide_cyclase/dehydratase"/>
</dbReference>
<organism evidence="1 2">
    <name type="scientific">Mycolicibacterium rhodesiae (strain NBB3)</name>
    <name type="common">Mycobacterium rhodesiae</name>
    <dbReference type="NCBI Taxonomy" id="710685"/>
    <lineage>
        <taxon>Bacteria</taxon>
        <taxon>Bacillati</taxon>
        <taxon>Actinomycetota</taxon>
        <taxon>Actinomycetes</taxon>
        <taxon>Mycobacteriales</taxon>
        <taxon>Mycobacteriaceae</taxon>
        <taxon>Mycolicibacterium</taxon>
    </lineage>
</organism>
<dbReference type="eggNOG" id="COG3832">
    <property type="taxonomic scope" value="Bacteria"/>
</dbReference>
<dbReference type="PATRIC" id="fig|710685.3.peg.812"/>
<dbReference type="KEGG" id="mrh:MycrhN_0806"/>
<evidence type="ECO:0000313" key="2">
    <source>
        <dbReference type="Proteomes" id="UP000005442"/>
    </source>
</evidence>
<keyword evidence="2" id="KW-1185">Reference proteome</keyword>
<dbReference type="SUPFAM" id="SSF55961">
    <property type="entry name" value="Bet v1-like"/>
    <property type="match status" value="1"/>
</dbReference>
<proteinExistence type="predicted"/>
<dbReference type="Proteomes" id="UP000005442">
    <property type="component" value="Chromosome"/>
</dbReference>
<dbReference type="Gene3D" id="3.30.530.20">
    <property type="match status" value="1"/>
</dbReference>